<dbReference type="InterPro" id="IPR007541">
    <property type="entry name" value="Uncharacterised_BSP"/>
</dbReference>
<dbReference type="Pfam" id="PF04450">
    <property type="entry name" value="BSP"/>
    <property type="match status" value="1"/>
</dbReference>
<dbReference type="Proteomes" id="UP001301769">
    <property type="component" value="Unassembled WGS sequence"/>
</dbReference>
<protein>
    <submittedName>
        <fullName evidence="1">Peptidase of plants and bacteria-domain-containing protein</fullName>
    </submittedName>
</protein>
<evidence type="ECO:0000313" key="1">
    <source>
        <dbReference type="EMBL" id="KAK4215647.1"/>
    </source>
</evidence>
<sequence length="276" mass="31064">MTVISKTSNATEPESLTTAMSSTFISPSPATTILPQGFEAHDQGDLAFSAQNNDGPQDDDFNQPKLRLEIRDLQHPGALKFLASVNAASLMSAAVRNVQRHLYRSPADVSTNPPGTRSVTVVLRDMDGVAFTTGKELDDDHKEIHFSLRYIHSVSPQSRLSDEITGVLTHELVHCYQWNARGTCPPGLIEGIADWVRLRCGLSPPHWKRETDGTWDKGYQHTAYFLDFLEQRFGPGTVRRINEKLRRNRYTGEEFWTGLLGFSIEKLWKDYVMKTA</sequence>
<name>A0AAN7BA32_9PEZI</name>
<gene>
    <name evidence="1" type="ORF">QBC37DRAFT_418640</name>
</gene>
<evidence type="ECO:0000313" key="2">
    <source>
        <dbReference type="Proteomes" id="UP001301769"/>
    </source>
</evidence>
<reference evidence="1" key="2">
    <citation type="submission" date="2023-05" db="EMBL/GenBank/DDBJ databases">
        <authorList>
            <consortium name="Lawrence Berkeley National Laboratory"/>
            <person name="Steindorff A."/>
            <person name="Hensen N."/>
            <person name="Bonometti L."/>
            <person name="Westerberg I."/>
            <person name="Brannstrom I.O."/>
            <person name="Guillou S."/>
            <person name="Cros-Aarteil S."/>
            <person name="Calhoun S."/>
            <person name="Haridas S."/>
            <person name="Kuo A."/>
            <person name="Mondo S."/>
            <person name="Pangilinan J."/>
            <person name="Riley R."/>
            <person name="Labutti K."/>
            <person name="Andreopoulos B."/>
            <person name="Lipzen A."/>
            <person name="Chen C."/>
            <person name="Yanf M."/>
            <person name="Daum C."/>
            <person name="Ng V."/>
            <person name="Clum A."/>
            <person name="Ohm R."/>
            <person name="Martin F."/>
            <person name="Silar P."/>
            <person name="Natvig D."/>
            <person name="Lalanne C."/>
            <person name="Gautier V."/>
            <person name="Ament-Velasquez S.L."/>
            <person name="Kruys A."/>
            <person name="Hutchinson M.I."/>
            <person name="Powell A.J."/>
            <person name="Barry K."/>
            <person name="Miller A.N."/>
            <person name="Grigoriev I.V."/>
            <person name="Debuchy R."/>
            <person name="Gladieux P."/>
            <person name="Thoren M.H."/>
            <person name="Johannesson H."/>
        </authorList>
    </citation>
    <scope>NUCLEOTIDE SEQUENCE</scope>
    <source>
        <strain evidence="1">PSN293</strain>
    </source>
</reference>
<dbReference type="PANTHER" id="PTHR33321:SF12">
    <property type="entry name" value="PLANT BASIC SECRETORY PROTEIN (BSP) FAMILY PROTEIN"/>
    <property type="match status" value="1"/>
</dbReference>
<keyword evidence="2" id="KW-1185">Reference proteome</keyword>
<proteinExistence type="predicted"/>
<reference evidence="1" key="1">
    <citation type="journal article" date="2023" name="Mol. Phylogenet. Evol.">
        <title>Genome-scale phylogeny and comparative genomics of the fungal order Sordariales.</title>
        <authorList>
            <person name="Hensen N."/>
            <person name="Bonometti L."/>
            <person name="Westerberg I."/>
            <person name="Brannstrom I.O."/>
            <person name="Guillou S."/>
            <person name="Cros-Aarteil S."/>
            <person name="Calhoun S."/>
            <person name="Haridas S."/>
            <person name="Kuo A."/>
            <person name="Mondo S."/>
            <person name="Pangilinan J."/>
            <person name="Riley R."/>
            <person name="LaButti K."/>
            <person name="Andreopoulos B."/>
            <person name="Lipzen A."/>
            <person name="Chen C."/>
            <person name="Yan M."/>
            <person name="Daum C."/>
            <person name="Ng V."/>
            <person name="Clum A."/>
            <person name="Steindorff A."/>
            <person name="Ohm R.A."/>
            <person name="Martin F."/>
            <person name="Silar P."/>
            <person name="Natvig D.O."/>
            <person name="Lalanne C."/>
            <person name="Gautier V."/>
            <person name="Ament-Velasquez S.L."/>
            <person name="Kruys A."/>
            <person name="Hutchinson M.I."/>
            <person name="Powell A.J."/>
            <person name="Barry K."/>
            <person name="Miller A.N."/>
            <person name="Grigoriev I.V."/>
            <person name="Debuchy R."/>
            <person name="Gladieux P."/>
            <person name="Hiltunen Thoren M."/>
            <person name="Johannesson H."/>
        </authorList>
    </citation>
    <scope>NUCLEOTIDE SEQUENCE</scope>
    <source>
        <strain evidence="1">PSN293</strain>
    </source>
</reference>
<dbReference type="EMBL" id="MU858077">
    <property type="protein sequence ID" value="KAK4215647.1"/>
    <property type="molecule type" value="Genomic_DNA"/>
</dbReference>
<dbReference type="AlphaFoldDB" id="A0AAN7BA32"/>
<accession>A0AAN7BA32</accession>
<organism evidence="1 2">
    <name type="scientific">Rhypophila decipiens</name>
    <dbReference type="NCBI Taxonomy" id="261697"/>
    <lineage>
        <taxon>Eukaryota</taxon>
        <taxon>Fungi</taxon>
        <taxon>Dikarya</taxon>
        <taxon>Ascomycota</taxon>
        <taxon>Pezizomycotina</taxon>
        <taxon>Sordariomycetes</taxon>
        <taxon>Sordariomycetidae</taxon>
        <taxon>Sordariales</taxon>
        <taxon>Naviculisporaceae</taxon>
        <taxon>Rhypophila</taxon>
    </lineage>
</organism>
<comment type="caution">
    <text evidence="1">The sequence shown here is derived from an EMBL/GenBank/DDBJ whole genome shotgun (WGS) entry which is preliminary data.</text>
</comment>
<dbReference type="PANTHER" id="PTHR33321">
    <property type="match status" value="1"/>
</dbReference>